<evidence type="ECO:0000313" key="3">
    <source>
        <dbReference type="Proteomes" id="UP000287352"/>
    </source>
</evidence>
<keyword evidence="3" id="KW-1185">Reference proteome</keyword>
<dbReference type="OrthoDB" id="160261at2"/>
<feature type="region of interest" description="Disordered" evidence="1">
    <location>
        <begin position="182"/>
        <end position="213"/>
    </location>
</feature>
<gene>
    <name evidence="2" type="ORF">KTT_10020</name>
</gene>
<dbReference type="RefSeq" id="WP_126578801.1">
    <property type="nucleotide sequence ID" value="NZ_BIFR01000001.1"/>
</dbReference>
<reference evidence="3" key="1">
    <citation type="submission" date="2018-12" db="EMBL/GenBank/DDBJ databases">
        <title>Tengunoibacter tsumagoiensis gen. nov., sp. nov., Dictyobacter kobayashii sp. nov., D. alpinus sp. nov., and D. joshuensis sp. nov. and description of Dictyobacteraceae fam. nov. within the order Ktedonobacterales isolated from Tengu-no-mugimeshi.</title>
        <authorList>
            <person name="Wang C.M."/>
            <person name="Zheng Y."/>
            <person name="Sakai Y."/>
            <person name="Toyoda A."/>
            <person name="Minakuchi Y."/>
            <person name="Abe K."/>
            <person name="Yokota A."/>
            <person name="Yabe S."/>
        </authorList>
    </citation>
    <scope>NUCLEOTIDE SEQUENCE [LARGE SCALE GENOMIC DNA]</scope>
    <source>
        <strain evidence="3">Uno3</strain>
    </source>
</reference>
<sequence length="262" mass="29288">MVEQNTAQDREESYTRSFNPNEHLVQLKSREGSKDYLPVQWRLVWFREQCPEGTIDTEEVVVDLDREVEEETFVWNAEKRRSEKVIKHARGYARFRAIVTDGKGGRATGTKSENAASFGDYVEKAETGAIGRALAALGYGTQFAPEMNEAHRIVDAPVERQSAMNNRNSQSHETFVAARPTASVQDNTHSSAPHSSKQPSSADSEAEGSILEQQLSSIRKLSDYLNKPEPENLPKLSFVAAKKVIQQLTAEYKEAKQNSKAS</sequence>
<organism evidence="2 3">
    <name type="scientific">Tengunoibacter tsumagoiensis</name>
    <dbReference type="NCBI Taxonomy" id="2014871"/>
    <lineage>
        <taxon>Bacteria</taxon>
        <taxon>Bacillati</taxon>
        <taxon>Chloroflexota</taxon>
        <taxon>Ktedonobacteria</taxon>
        <taxon>Ktedonobacterales</taxon>
        <taxon>Dictyobacteraceae</taxon>
        <taxon>Tengunoibacter</taxon>
    </lineage>
</organism>
<proteinExistence type="predicted"/>
<evidence type="ECO:0000313" key="2">
    <source>
        <dbReference type="EMBL" id="GCE11143.1"/>
    </source>
</evidence>
<evidence type="ECO:0000256" key="1">
    <source>
        <dbReference type="SAM" id="MobiDB-lite"/>
    </source>
</evidence>
<protein>
    <submittedName>
        <fullName evidence="2">Uncharacterized protein</fullName>
    </submittedName>
</protein>
<dbReference type="EMBL" id="BIFR01000001">
    <property type="protein sequence ID" value="GCE11143.1"/>
    <property type="molecule type" value="Genomic_DNA"/>
</dbReference>
<accession>A0A401ZW80</accession>
<feature type="compositionally biased region" description="Low complexity" evidence="1">
    <location>
        <begin position="189"/>
        <end position="202"/>
    </location>
</feature>
<dbReference type="Proteomes" id="UP000287352">
    <property type="component" value="Unassembled WGS sequence"/>
</dbReference>
<dbReference type="AlphaFoldDB" id="A0A401ZW80"/>
<name>A0A401ZW80_9CHLR</name>
<comment type="caution">
    <text evidence="2">The sequence shown here is derived from an EMBL/GenBank/DDBJ whole genome shotgun (WGS) entry which is preliminary data.</text>
</comment>